<feature type="transmembrane region" description="Helical" evidence="9">
    <location>
        <begin position="180"/>
        <end position="197"/>
    </location>
</feature>
<comment type="caution">
    <text evidence="11">The sequence shown here is derived from an EMBL/GenBank/DDBJ whole genome shotgun (WGS) entry which is preliminary data.</text>
</comment>
<evidence type="ECO:0000259" key="10">
    <source>
        <dbReference type="Pfam" id="PF01490"/>
    </source>
</evidence>
<feature type="transmembrane region" description="Helical" evidence="9">
    <location>
        <begin position="140"/>
        <end position="160"/>
    </location>
</feature>
<evidence type="ECO:0000313" key="12">
    <source>
        <dbReference type="Proteomes" id="UP000792457"/>
    </source>
</evidence>
<reference evidence="11" key="1">
    <citation type="submission" date="2013-04" db="EMBL/GenBank/DDBJ databases">
        <authorList>
            <person name="Qu J."/>
            <person name="Murali S.C."/>
            <person name="Bandaranaike D."/>
            <person name="Bellair M."/>
            <person name="Blankenburg K."/>
            <person name="Chao H."/>
            <person name="Dinh H."/>
            <person name="Doddapaneni H."/>
            <person name="Downs B."/>
            <person name="Dugan-Rocha S."/>
            <person name="Elkadiri S."/>
            <person name="Gnanaolivu R.D."/>
            <person name="Hernandez B."/>
            <person name="Javaid M."/>
            <person name="Jayaseelan J.C."/>
            <person name="Lee S."/>
            <person name="Li M."/>
            <person name="Ming W."/>
            <person name="Munidasa M."/>
            <person name="Muniz J."/>
            <person name="Nguyen L."/>
            <person name="Ongeri F."/>
            <person name="Osuji N."/>
            <person name="Pu L.-L."/>
            <person name="Puazo M."/>
            <person name="Qu C."/>
            <person name="Quiroz J."/>
            <person name="Raj R."/>
            <person name="Weissenberger G."/>
            <person name="Xin Y."/>
            <person name="Zou X."/>
            <person name="Han Y."/>
            <person name="Richards S."/>
            <person name="Worley K."/>
            <person name="Muzny D."/>
            <person name="Gibbs R."/>
        </authorList>
    </citation>
    <scope>NUCLEOTIDE SEQUENCE</scope>
    <source>
        <strain evidence="11">Sampled in the wild</strain>
    </source>
</reference>
<feature type="transmembrane region" description="Helical" evidence="9">
    <location>
        <begin position="353"/>
        <end position="373"/>
    </location>
</feature>
<name>A0A8K0KT88_LADFU</name>
<evidence type="ECO:0000256" key="5">
    <source>
        <dbReference type="ARBA" id="ARBA00022775"/>
    </source>
</evidence>
<keyword evidence="8" id="KW-0968">Cytoplasmic vesicle</keyword>
<keyword evidence="4 9" id="KW-0812">Transmembrane</keyword>
<gene>
    <name evidence="11" type="ORF">J437_LFUL018523</name>
</gene>
<dbReference type="EMBL" id="KZ310735">
    <property type="protein sequence ID" value="KAG8240029.1"/>
    <property type="molecule type" value="Genomic_DNA"/>
</dbReference>
<comment type="similarity">
    <text evidence="2">Belongs to the amino acid/polyamine transporter 2 family.</text>
</comment>
<dbReference type="GO" id="GO:0015179">
    <property type="term" value="F:L-amino acid transmembrane transporter activity"/>
    <property type="evidence" value="ECO:0007669"/>
    <property type="project" value="TreeGrafter"/>
</dbReference>
<feature type="transmembrane region" description="Helical" evidence="9">
    <location>
        <begin position="302"/>
        <end position="333"/>
    </location>
</feature>
<dbReference type="GO" id="GO:0005774">
    <property type="term" value="C:vacuolar membrane"/>
    <property type="evidence" value="ECO:0007669"/>
    <property type="project" value="TreeGrafter"/>
</dbReference>
<evidence type="ECO:0000256" key="8">
    <source>
        <dbReference type="ARBA" id="ARBA00023329"/>
    </source>
</evidence>
<keyword evidence="3" id="KW-0813">Transport</keyword>
<dbReference type="PANTHER" id="PTHR22950:SF689">
    <property type="entry name" value="VESICULAR INHIBITORY AMINO ACID TRANSPORTER"/>
    <property type="match status" value="1"/>
</dbReference>
<keyword evidence="6 9" id="KW-1133">Transmembrane helix</keyword>
<dbReference type="Proteomes" id="UP000792457">
    <property type="component" value="Unassembled WGS sequence"/>
</dbReference>
<keyword evidence="7 9" id="KW-0472">Membrane</keyword>
<dbReference type="OrthoDB" id="6021076at2759"/>
<feature type="transmembrane region" description="Helical" evidence="9">
    <location>
        <begin position="217"/>
        <end position="236"/>
    </location>
</feature>
<dbReference type="GO" id="GO:0006836">
    <property type="term" value="P:neurotransmitter transport"/>
    <property type="evidence" value="ECO:0007669"/>
    <property type="project" value="UniProtKB-KW"/>
</dbReference>
<keyword evidence="5" id="KW-0532">Neurotransmitter transport</keyword>
<accession>A0A8K0KT88</accession>
<evidence type="ECO:0000256" key="1">
    <source>
        <dbReference type="ARBA" id="ARBA00004439"/>
    </source>
</evidence>
<evidence type="ECO:0000256" key="6">
    <source>
        <dbReference type="ARBA" id="ARBA00022989"/>
    </source>
</evidence>
<organism evidence="11 12">
    <name type="scientific">Ladona fulva</name>
    <name type="common">Scarce chaser dragonfly</name>
    <name type="synonym">Libellula fulva</name>
    <dbReference type="NCBI Taxonomy" id="123851"/>
    <lineage>
        <taxon>Eukaryota</taxon>
        <taxon>Metazoa</taxon>
        <taxon>Ecdysozoa</taxon>
        <taxon>Arthropoda</taxon>
        <taxon>Hexapoda</taxon>
        <taxon>Insecta</taxon>
        <taxon>Pterygota</taxon>
        <taxon>Palaeoptera</taxon>
        <taxon>Odonata</taxon>
        <taxon>Epiprocta</taxon>
        <taxon>Anisoptera</taxon>
        <taxon>Libelluloidea</taxon>
        <taxon>Libellulidae</taxon>
        <taxon>Ladona</taxon>
    </lineage>
</organism>
<evidence type="ECO:0000256" key="9">
    <source>
        <dbReference type="SAM" id="Phobius"/>
    </source>
</evidence>
<dbReference type="Pfam" id="PF01490">
    <property type="entry name" value="Aa_trans"/>
    <property type="match status" value="1"/>
</dbReference>
<reference evidence="11" key="2">
    <citation type="submission" date="2017-10" db="EMBL/GenBank/DDBJ databases">
        <title>Ladona fulva Genome sequencing and assembly.</title>
        <authorList>
            <person name="Murali S."/>
            <person name="Richards S."/>
            <person name="Bandaranaike D."/>
            <person name="Bellair M."/>
            <person name="Blankenburg K."/>
            <person name="Chao H."/>
            <person name="Dinh H."/>
            <person name="Doddapaneni H."/>
            <person name="Dugan-Rocha S."/>
            <person name="Elkadiri S."/>
            <person name="Gnanaolivu R."/>
            <person name="Hernandez B."/>
            <person name="Skinner E."/>
            <person name="Javaid M."/>
            <person name="Lee S."/>
            <person name="Li M."/>
            <person name="Ming W."/>
            <person name="Munidasa M."/>
            <person name="Muniz J."/>
            <person name="Nguyen L."/>
            <person name="Hughes D."/>
            <person name="Osuji N."/>
            <person name="Pu L.-L."/>
            <person name="Puazo M."/>
            <person name="Qu C."/>
            <person name="Quiroz J."/>
            <person name="Raj R."/>
            <person name="Weissenberger G."/>
            <person name="Xin Y."/>
            <person name="Zou X."/>
            <person name="Han Y."/>
            <person name="Worley K."/>
            <person name="Muzny D."/>
            <person name="Gibbs R."/>
        </authorList>
    </citation>
    <scope>NUCLEOTIDE SEQUENCE</scope>
    <source>
        <strain evidence="11">Sampled in the wild</strain>
    </source>
</reference>
<dbReference type="PANTHER" id="PTHR22950">
    <property type="entry name" value="AMINO ACID TRANSPORTER"/>
    <property type="match status" value="1"/>
</dbReference>
<dbReference type="AlphaFoldDB" id="A0A8K0KT88"/>
<evidence type="ECO:0000256" key="4">
    <source>
        <dbReference type="ARBA" id="ARBA00022692"/>
    </source>
</evidence>
<protein>
    <recommendedName>
        <fullName evidence="10">Amino acid transporter transmembrane domain-containing protein</fullName>
    </recommendedName>
</protein>
<evidence type="ECO:0000256" key="2">
    <source>
        <dbReference type="ARBA" id="ARBA00008066"/>
    </source>
</evidence>
<feature type="domain" description="Amino acid transporter transmembrane" evidence="10">
    <location>
        <begin position="1"/>
        <end position="338"/>
    </location>
</feature>
<dbReference type="InterPro" id="IPR013057">
    <property type="entry name" value="AA_transpt_TM"/>
</dbReference>
<keyword evidence="12" id="KW-1185">Reference proteome</keyword>
<comment type="subcellular location">
    <subcellularLocation>
        <location evidence="1">Cytoplasmic vesicle membrane</location>
        <topology evidence="1">Multi-pass membrane protein</topology>
    </subcellularLocation>
</comment>
<dbReference type="GO" id="GO:0030659">
    <property type="term" value="C:cytoplasmic vesicle membrane"/>
    <property type="evidence" value="ECO:0007669"/>
    <property type="project" value="UniProtKB-SubCell"/>
</dbReference>
<sequence>MVGVAHICCYTGKILVDCLYEDMEVEEGQVVKVRVRDSYVGIAREVFGPVWGVRVVNAAQIIELLMTCILYVVVVGDLMIGAFPPVATTLQEQPEDDSGGAVVVVVRTGGGMDTRSWMLACGIILVPLAFLKSLHAVSMLSFWCTVVHLVINAVILGYCLTQIGEWGWGKVKWTLDLKNFPISLGVIVFSYTSQIFLPTLEGSLEDPSTFTRMLNRSHVAAALFKSFFGYFCFLTFQDDTQQVLHLDLIVCLTKGCLIEKAVLELFLNGSHILQYHELHYFQISWTFKPLCSFSFAEISFKCLLLSFVVSNLSIIFILSLLIAIFSIMTWTFIWPVYFSVITNNLHSQGFKGLVNFFLVVKALLSYPLPYYAACELLEKCLFQERPTTIFPSIWEKDGELKVSKPNHIHLELFV</sequence>
<evidence type="ECO:0000313" key="11">
    <source>
        <dbReference type="EMBL" id="KAG8240029.1"/>
    </source>
</evidence>
<proteinExistence type="inferred from homology"/>
<evidence type="ECO:0000256" key="3">
    <source>
        <dbReference type="ARBA" id="ARBA00022448"/>
    </source>
</evidence>
<evidence type="ECO:0000256" key="7">
    <source>
        <dbReference type="ARBA" id="ARBA00023136"/>
    </source>
</evidence>